<dbReference type="PRINTS" id="PR00476">
    <property type="entry name" value="PHFRCTKINASE"/>
</dbReference>
<proteinExistence type="inferred from homology"/>
<dbReference type="GO" id="GO:0046872">
    <property type="term" value="F:metal ion binding"/>
    <property type="evidence" value="ECO:0007669"/>
    <property type="project" value="UniProtKB-KW"/>
</dbReference>
<keyword evidence="7" id="KW-0460">Magnesium</keyword>
<dbReference type="Gene3D" id="3.40.50.450">
    <property type="match status" value="1"/>
</dbReference>
<comment type="pathway">
    <text evidence="2">Carbohydrate degradation; glycolysis; D-glyceraldehyde 3-phosphate and glycerone phosphate from D-glucose: step 3/4.</text>
</comment>
<dbReference type="GO" id="GO:0005524">
    <property type="term" value="F:ATP binding"/>
    <property type="evidence" value="ECO:0007669"/>
    <property type="project" value="InterPro"/>
</dbReference>
<dbReference type="GO" id="GO:0005945">
    <property type="term" value="C:6-phosphofructokinase complex"/>
    <property type="evidence" value="ECO:0007669"/>
    <property type="project" value="TreeGrafter"/>
</dbReference>
<dbReference type="InterPro" id="IPR035966">
    <property type="entry name" value="PKF_sf"/>
</dbReference>
<protein>
    <submittedName>
        <fullName evidence="11">ATP-dependent 6-phosphofructokinase</fullName>
        <ecNumber evidence="11">2.7.1.11</ecNumber>
    </submittedName>
</protein>
<dbReference type="AlphaFoldDB" id="A0A948W631"/>
<dbReference type="GO" id="GO:0070095">
    <property type="term" value="F:fructose-6-phosphate binding"/>
    <property type="evidence" value="ECO:0007669"/>
    <property type="project" value="TreeGrafter"/>
</dbReference>
<reference evidence="11" key="1">
    <citation type="submission" date="2021-05" db="EMBL/GenBank/DDBJ databases">
        <title>Energy efficiency and biological interactions define the core microbiome of deep oligotrophic groundwater.</title>
        <authorList>
            <person name="Mehrshad M."/>
            <person name="Lopez-Fernandez M."/>
            <person name="Bell E."/>
            <person name="Bernier-Latmani R."/>
            <person name="Bertilsson S."/>
            <person name="Dopson M."/>
        </authorList>
    </citation>
    <scope>NUCLEOTIDE SEQUENCE</scope>
    <source>
        <strain evidence="11">Modern_marine.mb.64</strain>
    </source>
</reference>
<name>A0A948W631_UNCEI</name>
<dbReference type="GO" id="GO:0042802">
    <property type="term" value="F:identical protein binding"/>
    <property type="evidence" value="ECO:0007669"/>
    <property type="project" value="TreeGrafter"/>
</dbReference>
<evidence type="ECO:0000256" key="2">
    <source>
        <dbReference type="ARBA" id="ARBA00004679"/>
    </source>
</evidence>
<keyword evidence="3" id="KW-0963">Cytoplasm</keyword>
<evidence type="ECO:0000313" key="11">
    <source>
        <dbReference type="EMBL" id="MBU2690206.1"/>
    </source>
</evidence>
<evidence type="ECO:0000256" key="4">
    <source>
        <dbReference type="ARBA" id="ARBA00022679"/>
    </source>
</evidence>
<dbReference type="Gene3D" id="3.40.50.460">
    <property type="entry name" value="Phosphofructokinase domain"/>
    <property type="match status" value="1"/>
</dbReference>
<gene>
    <name evidence="11" type="ORF">KJ970_04700</name>
</gene>
<dbReference type="InterPro" id="IPR000023">
    <property type="entry name" value="Phosphofructokinase_dom"/>
</dbReference>
<dbReference type="GO" id="GO:0006002">
    <property type="term" value="P:fructose 6-phosphate metabolic process"/>
    <property type="evidence" value="ECO:0007669"/>
    <property type="project" value="InterPro"/>
</dbReference>
<dbReference type="InterPro" id="IPR012003">
    <property type="entry name" value="ATP_PFK_prok-type"/>
</dbReference>
<dbReference type="PANTHER" id="PTHR13697:SF52">
    <property type="entry name" value="ATP-DEPENDENT 6-PHOSPHOFRUCTOKINASE 3"/>
    <property type="match status" value="1"/>
</dbReference>
<keyword evidence="4 11" id="KW-0808">Transferase</keyword>
<organism evidence="11 12">
    <name type="scientific">Eiseniibacteriota bacterium</name>
    <dbReference type="NCBI Taxonomy" id="2212470"/>
    <lineage>
        <taxon>Bacteria</taxon>
        <taxon>Candidatus Eiseniibacteriota</taxon>
    </lineage>
</organism>
<accession>A0A948W631</accession>
<dbReference type="GO" id="GO:0016208">
    <property type="term" value="F:AMP binding"/>
    <property type="evidence" value="ECO:0007669"/>
    <property type="project" value="TreeGrafter"/>
</dbReference>
<dbReference type="EC" id="2.7.1.11" evidence="11"/>
<evidence type="ECO:0000313" key="12">
    <source>
        <dbReference type="Proteomes" id="UP000777784"/>
    </source>
</evidence>
<dbReference type="Proteomes" id="UP000777784">
    <property type="component" value="Unassembled WGS sequence"/>
</dbReference>
<dbReference type="EMBL" id="JAHJDP010000023">
    <property type="protein sequence ID" value="MBU2690206.1"/>
    <property type="molecule type" value="Genomic_DNA"/>
</dbReference>
<feature type="domain" description="Phosphofructokinase" evidence="10">
    <location>
        <begin position="2"/>
        <end position="328"/>
    </location>
</feature>
<dbReference type="PIRSF" id="PIRSF000532">
    <property type="entry name" value="ATP_PFK_prok"/>
    <property type="match status" value="1"/>
</dbReference>
<evidence type="ECO:0000256" key="8">
    <source>
        <dbReference type="ARBA" id="ARBA00023152"/>
    </source>
</evidence>
<comment type="similarity">
    <text evidence="9">Belongs to the phosphofructokinase type A (PFKA) family.</text>
</comment>
<evidence type="ECO:0000256" key="6">
    <source>
        <dbReference type="ARBA" id="ARBA00022777"/>
    </source>
</evidence>
<dbReference type="GO" id="GO:0061621">
    <property type="term" value="P:canonical glycolysis"/>
    <property type="evidence" value="ECO:0007669"/>
    <property type="project" value="TreeGrafter"/>
</dbReference>
<evidence type="ECO:0000256" key="7">
    <source>
        <dbReference type="ARBA" id="ARBA00022842"/>
    </source>
</evidence>
<dbReference type="GO" id="GO:0048029">
    <property type="term" value="F:monosaccharide binding"/>
    <property type="evidence" value="ECO:0007669"/>
    <property type="project" value="TreeGrafter"/>
</dbReference>
<dbReference type="InterPro" id="IPR022953">
    <property type="entry name" value="ATP_PFK"/>
</dbReference>
<evidence type="ECO:0000256" key="9">
    <source>
        <dbReference type="ARBA" id="ARBA00038478"/>
    </source>
</evidence>
<sequence length="385" mass="42436">MRIGILTGGGDVPGLNSCIRAVTYRAYEDGHQVVGIRRGWWGLLAHQAGEEMSDSEHILWLTKQQVRTVDRHGGTFLHTSRTNPAKVRNGEMPEHLRNRFREQAAAGPVDTTEVILRNISDLKLDVLVAIGGDDTLSYAARLKKEGIPIIAIPKTMDNDVNGTDYCIGFSTAVTRSVNFITDLRTPAGSHERIAIIELFGRNCGETALLTGYLASTDRTVISEVSFDIEKLTDFLVQDFRANPSHYAILTISEGARMNGGGIVQGGKEDAYGHQKLGGIGDIVAAEIERISGHKTLVQRLGYLMRSGPPDSVDRLVAYNYGNLAYELIQEKQFGELVAIRSGCYTSVPLEISIQGHRQIAIETLYDADVYRPRITSVRGKPMYLY</sequence>
<evidence type="ECO:0000259" key="10">
    <source>
        <dbReference type="Pfam" id="PF00365"/>
    </source>
</evidence>
<dbReference type="SUPFAM" id="SSF53784">
    <property type="entry name" value="Phosphofructokinase"/>
    <property type="match status" value="1"/>
</dbReference>
<evidence type="ECO:0000256" key="5">
    <source>
        <dbReference type="ARBA" id="ARBA00022723"/>
    </source>
</evidence>
<keyword evidence="6" id="KW-0418">Kinase</keyword>
<dbReference type="GO" id="GO:0003872">
    <property type="term" value="F:6-phosphofructokinase activity"/>
    <property type="evidence" value="ECO:0007669"/>
    <property type="project" value="UniProtKB-EC"/>
</dbReference>
<dbReference type="Pfam" id="PF00365">
    <property type="entry name" value="PFK"/>
    <property type="match status" value="1"/>
</dbReference>
<evidence type="ECO:0000256" key="1">
    <source>
        <dbReference type="ARBA" id="ARBA00001946"/>
    </source>
</evidence>
<dbReference type="GO" id="GO:0030388">
    <property type="term" value="P:fructose 1,6-bisphosphate metabolic process"/>
    <property type="evidence" value="ECO:0007669"/>
    <property type="project" value="TreeGrafter"/>
</dbReference>
<keyword evidence="8" id="KW-0324">Glycolysis</keyword>
<comment type="caution">
    <text evidence="11">The sequence shown here is derived from an EMBL/GenBank/DDBJ whole genome shotgun (WGS) entry which is preliminary data.</text>
</comment>
<keyword evidence="5" id="KW-0479">Metal-binding</keyword>
<dbReference type="PANTHER" id="PTHR13697">
    <property type="entry name" value="PHOSPHOFRUCTOKINASE"/>
    <property type="match status" value="1"/>
</dbReference>
<comment type="cofactor">
    <cofactor evidence="1">
        <name>Mg(2+)</name>
        <dbReference type="ChEBI" id="CHEBI:18420"/>
    </cofactor>
</comment>
<evidence type="ECO:0000256" key="3">
    <source>
        <dbReference type="ARBA" id="ARBA00022490"/>
    </source>
</evidence>
<dbReference type="NCBIfam" id="NF002872">
    <property type="entry name" value="PRK03202.1"/>
    <property type="match status" value="1"/>
</dbReference>